<sequence length="125" mass="13631">IITLLRETIRLVTSLVIKSITDSAFIMSPSSAGTISFDKGSLRGDSVFISCFRSSCFDKELASDSTLERMSFSCLKIVSDSLLILSIHFDLEVELIIKLESSSSRCVVRPLRTLLGSKGVAEHGV</sequence>
<protein>
    <submittedName>
        <fullName evidence="1">Uncharacterized protein</fullName>
    </submittedName>
</protein>
<dbReference type="EMBL" id="KL251146">
    <property type="protein sequence ID" value="KGB39159.1"/>
    <property type="molecule type" value="Genomic_DNA"/>
</dbReference>
<reference evidence="1" key="1">
    <citation type="journal article" date="2012" name="Nat. Genet.">
        <title>Whole-genome sequence of Schistosoma haematobium.</title>
        <authorList>
            <person name="Young N.D."/>
            <person name="Jex A.R."/>
            <person name="Li B."/>
            <person name="Liu S."/>
            <person name="Yang L."/>
            <person name="Xiong Z."/>
            <person name="Li Y."/>
            <person name="Cantacessi C."/>
            <person name="Hall R.S."/>
            <person name="Xu X."/>
            <person name="Chen F."/>
            <person name="Wu X."/>
            <person name="Zerlotini A."/>
            <person name="Oliveira G."/>
            <person name="Hofmann A."/>
            <person name="Zhang G."/>
            <person name="Fang X."/>
            <person name="Kang Y."/>
            <person name="Campbell B.E."/>
            <person name="Loukas A."/>
            <person name="Ranganathan S."/>
            <person name="Rollinson D."/>
            <person name="Rinaldi G."/>
            <person name="Brindley P.J."/>
            <person name="Yang H."/>
            <person name="Wang J."/>
            <person name="Wang J."/>
            <person name="Gasser R.B."/>
        </authorList>
    </citation>
    <scope>NUCLEOTIDE SEQUENCE [LARGE SCALE GENOMIC DNA]</scope>
</reference>
<gene>
    <name evidence="1" type="ORF">MS3_07571</name>
</gene>
<feature type="non-terminal residue" evidence="1">
    <location>
        <position position="1"/>
    </location>
</feature>
<organism evidence="1">
    <name type="scientific">Schistosoma haematobium</name>
    <name type="common">Blood fluke</name>
    <dbReference type="NCBI Taxonomy" id="6185"/>
    <lineage>
        <taxon>Eukaryota</taxon>
        <taxon>Metazoa</taxon>
        <taxon>Spiralia</taxon>
        <taxon>Lophotrochozoa</taxon>
        <taxon>Platyhelminthes</taxon>
        <taxon>Trematoda</taxon>
        <taxon>Digenea</taxon>
        <taxon>Strigeidida</taxon>
        <taxon>Schistosomatoidea</taxon>
        <taxon>Schistosomatidae</taxon>
        <taxon>Schistosoma</taxon>
    </lineage>
</organism>
<feature type="non-terminal residue" evidence="1">
    <location>
        <position position="125"/>
    </location>
</feature>
<dbReference type="AlphaFoldDB" id="A0A095A0Z7"/>
<proteinExistence type="predicted"/>
<name>A0A095A0Z7_SCHHA</name>
<accession>A0A095A0Z7</accession>
<evidence type="ECO:0000313" key="1">
    <source>
        <dbReference type="EMBL" id="KGB39159.1"/>
    </source>
</evidence>